<dbReference type="Gene3D" id="2.20.25.30">
    <property type="match status" value="1"/>
</dbReference>
<accession>A0A1I6KDZ4</accession>
<dbReference type="RefSeq" id="WP_281244862.1">
    <property type="nucleotide sequence ID" value="NZ_FOZK01000001.1"/>
</dbReference>
<evidence type="ECO:0000256" key="4">
    <source>
        <dbReference type="ARBA" id="ARBA00023274"/>
    </source>
</evidence>
<dbReference type="InterPro" id="IPR011332">
    <property type="entry name" value="Ribosomal_zn-bd"/>
</dbReference>
<evidence type="ECO:0000313" key="7">
    <source>
        <dbReference type="Proteomes" id="UP000199062"/>
    </source>
</evidence>
<dbReference type="Proteomes" id="UP000199062">
    <property type="component" value="Unassembled WGS sequence"/>
</dbReference>
<dbReference type="GO" id="GO:1990904">
    <property type="term" value="C:ribonucleoprotein complex"/>
    <property type="evidence" value="ECO:0007669"/>
    <property type="project" value="UniProtKB-KW"/>
</dbReference>
<dbReference type="SUPFAM" id="SSF57829">
    <property type="entry name" value="Zn-binding ribosomal proteins"/>
    <property type="match status" value="1"/>
</dbReference>
<dbReference type="STRING" id="767519.SAMN05216559_0631"/>
<dbReference type="InterPro" id="IPR002674">
    <property type="entry name" value="Ribosomal_eL43"/>
</dbReference>
<dbReference type="AlphaFoldDB" id="A0A1I6KDZ4"/>
<organism evidence="6 7">
    <name type="scientific">Halomicrobium zhouii</name>
    <dbReference type="NCBI Taxonomy" id="767519"/>
    <lineage>
        <taxon>Archaea</taxon>
        <taxon>Methanobacteriati</taxon>
        <taxon>Methanobacteriota</taxon>
        <taxon>Stenosarchaea group</taxon>
        <taxon>Halobacteria</taxon>
        <taxon>Halobacteriales</taxon>
        <taxon>Haloarculaceae</taxon>
        <taxon>Halomicrobium</taxon>
    </lineage>
</organism>
<dbReference type="InterPro" id="IPR011331">
    <property type="entry name" value="Ribosomal_eL37/eL43"/>
</dbReference>
<keyword evidence="2" id="KW-0694">RNA-binding</keyword>
<evidence type="ECO:0000256" key="2">
    <source>
        <dbReference type="ARBA" id="ARBA00022884"/>
    </source>
</evidence>
<dbReference type="GO" id="GO:0005840">
    <property type="term" value="C:ribosome"/>
    <property type="evidence" value="ECO:0007669"/>
    <property type="project" value="UniProtKB-KW"/>
</dbReference>
<dbReference type="Pfam" id="PF01780">
    <property type="entry name" value="Ribosomal_L37ae"/>
    <property type="match status" value="1"/>
</dbReference>
<proteinExistence type="inferred from homology"/>
<name>A0A1I6KDZ4_9EURY</name>
<protein>
    <recommendedName>
        <fullName evidence="5">50S ribosomal protein L37Ae</fullName>
    </recommendedName>
</protein>
<comment type="similarity">
    <text evidence="1">Belongs to the eukaryotic ribosomal protein eL43 family.</text>
</comment>
<keyword evidence="7" id="KW-1185">Reference proteome</keyword>
<dbReference type="GO" id="GO:0006412">
    <property type="term" value="P:translation"/>
    <property type="evidence" value="ECO:0007669"/>
    <property type="project" value="InterPro"/>
</dbReference>
<evidence type="ECO:0000256" key="5">
    <source>
        <dbReference type="ARBA" id="ARBA00035383"/>
    </source>
</evidence>
<gene>
    <name evidence="6" type="ORF">SAMN05216559_0631</name>
</gene>
<dbReference type="GO" id="GO:0003723">
    <property type="term" value="F:RNA binding"/>
    <property type="evidence" value="ECO:0007669"/>
    <property type="project" value="UniProtKB-KW"/>
</dbReference>
<dbReference type="EMBL" id="FOZK01000001">
    <property type="protein sequence ID" value="SFR89452.1"/>
    <property type="molecule type" value="Genomic_DNA"/>
</dbReference>
<evidence type="ECO:0000313" key="6">
    <source>
        <dbReference type="EMBL" id="SFR89452.1"/>
    </source>
</evidence>
<sequence length="42" mass="4547">MATQQQTTTETYTCPDCGSAIARRVGTWTCTDCGRVPRHGAD</sequence>
<reference evidence="6 7" key="1">
    <citation type="submission" date="2016-10" db="EMBL/GenBank/DDBJ databases">
        <authorList>
            <person name="de Groot N.N."/>
        </authorList>
    </citation>
    <scope>NUCLEOTIDE SEQUENCE [LARGE SCALE GENOMIC DNA]</scope>
    <source>
        <strain evidence="6 7">CGMCC 1.10457</strain>
    </source>
</reference>
<dbReference type="GO" id="GO:0003735">
    <property type="term" value="F:structural constituent of ribosome"/>
    <property type="evidence" value="ECO:0007669"/>
    <property type="project" value="InterPro"/>
</dbReference>
<keyword evidence="3" id="KW-0689">Ribosomal protein</keyword>
<keyword evidence="4" id="KW-0687">Ribonucleoprotein</keyword>
<evidence type="ECO:0000256" key="3">
    <source>
        <dbReference type="ARBA" id="ARBA00022980"/>
    </source>
</evidence>
<evidence type="ECO:0000256" key="1">
    <source>
        <dbReference type="ARBA" id="ARBA00008672"/>
    </source>
</evidence>